<dbReference type="GO" id="GO:0005769">
    <property type="term" value="C:early endosome"/>
    <property type="evidence" value="ECO:0007669"/>
    <property type="project" value="TreeGrafter"/>
</dbReference>
<dbReference type="CDD" id="cd13337">
    <property type="entry name" value="FERM-like_C_SNX17"/>
    <property type="match status" value="1"/>
</dbReference>
<dbReference type="PANTHER" id="PTHR12431:SF14">
    <property type="entry name" value="LD15323P"/>
    <property type="match status" value="1"/>
</dbReference>
<dbReference type="PANTHER" id="PTHR12431">
    <property type="entry name" value="SORTING NEXIN 17 AND 27"/>
    <property type="match status" value="1"/>
</dbReference>
<keyword evidence="2" id="KW-0813">Transport</keyword>
<dbReference type="Gene3D" id="3.30.1520.10">
    <property type="entry name" value="Phox-like domain"/>
    <property type="match status" value="1"/>
</dbReference>
<protein>
    <recommendedName>
        <fullName evidence="4">PX domain-containing protein</fullName>
    </recommendedName>
</protein>
<name>A0AA88LJ37_ARTSF</name>
<dbReference type="GO" id="GO:0032456">
    <property type="term" value="P:endocytic recycling"/>
    <property type="evidence" value="ECO:0007669"/>
    <property type="project" value="TreeGrafter"/>
</dbReference>
<dbReference type="Proteomes" id="UP001187531">
    <property type="component" value="Unassembled WGS sequence"/>
</dbReference>
<comment type="caution">
    <text evidence="5">The sequence shown here is derived from an EMBL/GenBank/DDBJ whole genome shotgun (WGS) entry which is preliminary data.</text>
</comment>
<dbReference type="Gene3D" id="3.10.20.90">
    <property type="entry name" value="Phosphatidylinositol 3-kinase Catalytic Subunit, Chain A, domain 1"/>
    <property type="match status" value="1"/>
</dbReference>
<evidence type="ECO:0000256" key="1">
    <source>
        <dbReference type="ARBA" id="ARBA00010883"/>
    </source>
</evidence>
<dbReference type="PROSITE" id="PS50195">
    <property type="entry name" value="PX"/>
    <property type="match status" value="1"/>
</dbReference>
<dbReference type="InterPro" id="IPR040842">
    <property type="entry name" value="SNX17/31_FERM"/>
</dbReference>
<evidence type="ECO:0000313" key="5">
    <source>
        <dbReference type="EMBL" id="KAK2725636.1"/>
    </source>
</evidence>
<gene>
    <name evidence="5" type="ORF">QYM36_000215</name>
</gene>
<comment type="similarity">
    <text evidence="1">Belongs to the sorting nexin family.</text>
</comment>
<evidence type="ECO:0000313" key="6">
    <source>
        <dbReference type="Proteomes" id="UP001187531"/>
    </source>
</evidence>
<evidence type="ECO:0000259" key="4">
    <source>
        <dbReference type="PROSITE" id="PS50195"/>
    </source>
</evidence>
<dbReference type="InterPro" id="IPR037836">
    <property type="entry name" value="SNX17_FERM-like_dom"/>
</dbReference>
<dbReference type="Pfam" id="PF21273">
    <property type="entry name" value="SNX17-27-31_F1_FERM"/>
    <property type="match status" value="1"/>
</dbReference>
<dbReference type="EMBL" id="JAVRJZ010000002">
    <property type="protein sequence ID" value="KAK2725636.1"/>
    <property type="molecule type" value="Genomic_DNA"/>
</dbReference>
<dbReference type="SUPFAM" id="SSF64268">
    <property type="entry name" value="PX domain"/>
    <property type="match status" value="1"/>
</dbReference>
<dbReference type="Pfam" id="PF21271">
    <property type="entry name" value="SNX17-31_F2_FERM"/>
    <property type="match status" value="1"/>
</dbReference>
<dbReference type="GO" id="GO:0035091">
    <property type="term" value="F:phosphatidylinositol binding"/>
    <property type="evidence" value="ECO:0007669"/>
    <property type="project" value="InterPro"/>
</dbReference>
<dbReference type="InterPro" id="IPR011993">
    <property type="entry name" value="PH-like_dom_sf"/>
</dbReference>
<dbReference type="Gene3D" id="1.20.80.60">
    <property type="match status" value="1"/>
</dbReference>
<dbReference type="InterPro" id="IPR048763">
    <property type="entry name" value="SNX17-31_FERM_F1"/>
</dbReference>
<dbReference type="GO" id="GO:0006886">
    <property type="term" value="P:intracellular protein transport"/>
    <property type="evidence" value="ECO:0007669"/>
    <property type="project" value="TreeGrafter"/>
</dbReference>
<dbReference type="FunFam" id="2.30.29.30:FF:000145">
    <property type="entry name" value="Sorting nexin-17 isoform1"/>
    <property type="match status" value="1"/>
</dbReference>
<reference evidence="5" key="1">
    <citation type="submission" date="2023-07" db="EMBL/GenBank/DDBJ databases">
        <title>Chromosome-level genome assembly of Artemia franciscana.</title>
        <authorList>
            <person name="Jo E."/>
        </authorList>
    </citation>
    <scope>NUCLEOTIDE SEQUENCE</scope>
    <source>
        <tissue evidence="5">Whole body</tissue>
    </source>
</reference>
<dbReference type="Gene3D" id="2.30.29.30">
    <property type="entry name" value="Pleckstrin-homology domain (PH domain)/Phosphotyrosine-binding domain (PTB)"/>
    <property type="match status" value="1"/>
</dbReference>
<organism evidence="5 6">
    <name type="scientific">Artemia franciscana</name>
    <name type="common">Brine shrimp</name>
    <name type="synonym">Artemia sanfranciscana</name>
    <dbReference type="NCBI Taxonomy" id="6661"/>
    <lineage>
        <taxon>Eukaryota</taxon>
        <taxon>Metazoa</taxon>
        <taxon>Ecdysozoa</taxon>
        <taxon>Arthropoda</taxon>
        <taxon>Crustacea</taxon>
        <taxon>Branchiopoda</taxon>
        <taxon>Anostraca</taxon>
        <taxon>Artemiidae</taxon>
        <taxon>Artemia</taxon>
    </lineage>
</organism>
<dbReference type="Pfam" id="PF00787">
    <property type="entry name" value="PX"/>
    <property type="match status" value="1"/>
</dbReference>
<dbReference type="InterPro" id="IPR001683">
    <property type="entry name" value="PX_dom"/>
</dbReference>
<dbReference type="AlphaFoldDB" id="A0AA88LJ37"/>
<sequence>MNSEFIPGFHIHVNGVHHCTLRYKQIRHLHSLLKQEFGSAALCPFPPRQLLKLSVKQIEERRIQLENYLQKITRNPVIVSSTTFCTFLVSAQKETHNDNLEKVQLPIYLMDRQKTLVDVQSMEQSRTVLLKACEQLGIPAEVFGDLSLFILRREDNGSFSLVKQLQDFESPYLALRSVFGAVLLVIRKYTWDLSADARFLLNASALDLLYAQTVADFENGWLHATEDQDIKLRLYQGRGDRLKFLEFARNLKHYNYVQFMPCICDFPEPDSMAIVSAGNKELCFQICGATGDIVQEWCFKVTRIRCWRITTLGDALNGTNSSNTAQLELSFEYLMSKNKHRWITVRSSQVVLMSLTLQKMVEELVKKANGDNSEQ</sequence>
<keyword evidence="6" id="KW-1185">Reference proteome</keyword>
<dbReference type="SMART" id="SM00312">
    <property type="entry name" value="PX"/>
    <property type="match status" value="1"/>
</dbReference>
<accession>A0AA88LJ37</accession>
<dbReference type="InterPro" id="IPR048767">
    <property type="entry name" value="SNX17-31_FERM_F2"/>
</dbReference>
<evidence type="ECO:0000256" key="3">
    <source>
        <dbReference type="ARBA" id="ARBA00022927"/>
    </source>
</evidence>
<dbReference type="InterPro" id="IPR036871">
    <property type="entry name" value="PX_dom_sf"/>
</dbReference>
<proteinExistence type="inferred from homology"/>
<dbReference type="Pfam" id="PF18116">
    <property type="entry name" value="SNX17_FERM_C"/>
    <property type="match status" value="1"/>
</dbReference>
<keyword evidence="3" id="KW-0653">Protein transport</keyword>
<evidence type="ECO:0000256" key="2">
    <source>
        <dbReference type="ARBA" id="ARBA00022448"/>
    </source>
</evidence>
<feature type="non-terminal residue" evidence="5">
    <location>
        <position position="375"/>
    </location>
</feature>
<feature type="domain" description="PX" evidence="4">
    <location>
        <begin position="1"/>
        <end position="95"/>
    </location>
</feature>